<organism evidence="4 5">
    <name type="scientific">Flavihumibacter solisilvae</name>
    <dbReference type="NCBI Taxonomy" id="1349421"/>
    <lineage>
        <taxon>Bacteria</taxon>
        <taxon>Pseudomonadati</taxon>
        <taxon>Bacteroidota</taxon>
        <taxon>Chitinophagia</taxon>
        <taxon>Chitinophagales</taxon>
        <taxon>Chitinophagaceae</taxon>
        <taxon>Flavihumibacter</taxon>
    </lineage>
</organism>
<proteinExistence type="predicted"/>
<feature type="domain" description="Peptidase S12 Pab87-related C-terminal" evidence="3">
    <location>
        <begin position="462"/>
        <end position="534"/>
    </location>
</feature>
<evidence type="ECO:0000259" key="3">
    <source>
        <dbReference type="Pfam" id="PF11954"/>
    </source>
</evidence>
<evidence type="ECO:0000259" key="2">
    <source>
        <dbReference type="Pfam" id="PF00144"/>
    </source>
</evidence>
<feature type="signal peptide" evidence="1">
    <location>
        <begin position="1"/>
        <end position="26"/>
    </location>
</feature>
<dbReference type="Pfam" id="PF00144">
    <property type="entry name" value="Beta-lactamase"/>
    <property type="match status" value="1"/>
</dbReference>
<evidence type="ECO:0008006" key="6">
    <source>
        <dbReference type="Google" id="ProtNLM"/>
    </source>
</evidence>
<gene>
    <name evidence="4" type="ORF">OI18_06265</name>
</gene>
<name>A0A0C1IYC0_9BACT</name>
<dbReference type="InterPro" id="IPR001466">
    <property type="entry name" value="Beta-lactam-related"/>
</dbReference>
<dbReference type="InterPro" id="IPR012338">
    <property type="entry name" value="Beta-lactam/transpept-like"/>
</dbReference>
<dbReference type="Pfam" id="PF11954">
    <property type="entry name" value="DUF3471"/>
    <property type="match status" value="1"/>
</dbReference>
<dbReference type="PANTHER" id="PTHR46825">
    <property type="entry name" value="D-ALANYL-D-ALANINE-CARBOXYPEPTIDASE/ENDOPEPTIDASE AMPH"/>
    <property type="match status" value="1"/>
</dbReference>
<dbReference type="PANTHER" id="PTHR46825:SF9">
    <property type="entry name" value="BETA-LACTAMASE-RELATED DOMAIN-CONTAINING PROTEIN"/>
    <property type="match status" value="1"/>
</dbReference>
<keyword evidence="1" id="KW-0732">Signal</keyword>
<dbReference type="RefSeq" id="WP_039138098.1">
    <property type="nucleotide sequence ID" value="NZ_JSVC01000006.1"/>
</dbReference>
<comment type="caution">
    <text evidence="4">The sequence shown here is derived from an EMBL/GenBank/DDBJ whole genome shotgun (WGS) entry which is preliminary data.</text>
</comment>
<feature type="chain" id="PRO_5002133631" description="Beta-lactamase-related domain-containing protein" evidence="1">
    <location>
        <begin position="27"/>
        <end position="547"/>
    </location>
</feature>
<dbReference type="Gene3D" id="3.40.710.10">
    <property type="entry name" value="DD-peptidase/beta-lactamase superfamily"/>
    <property type="match status" value="1"/>
</dbReference>
<dbReference type="EMBL" id="JSVC01000006">
    <property type="protein sequence ID" value="KIC95479.1"/>
    <property type="molecule type" value="Genomic_DNA"/>
</dbReference>
<evidence type="ECO:0000313" key="5">
    <source>
        <dbReference type="Proteomes" id="UP000031408"/>
    </source>
</evidence>
<dbReference type="Proteomes" id="UP000031408">
    <property type="component" value="Unassembled WGS sequence"/>
</dbReference>
<dbReference type="AlphaFoldDB" id="A0A0C1IYC0"/>
<dbReference type="STRING" id="1349421.OI18_06265"/>
<dbReference type="InterPro" id="IPR021860">
    <property type="entry name" value="Peptidase_S12_Pab87-rel_C"/>
</dbReference>
<keyword evidence="5" id="KW-1185">Reference proteome</keyword>
<dbReference type="OrthoDB" id="9793489at2"/>
<protein>
    <recommendedName>
        <fullName evidence="6">Beta-lactamase-related domain-containing protein</fullName>
    </recommendedName>
</protein>
<dbReference type="InterPro" id="IPR050491">
    <property type="entry name" value="AmpC-like"/>
</dbReference>
<dbReference type="SUPFAM" id="SSF56601">
    <property type="entry name" value="beta-lactamase/transpeptidase-like"/>
    <property type="match status" value="1"/>
</dbReference>
<evidence type="ECO:0000256" key="1">
    <source>
        <dbReference type="SAM" id="SignalP"/>
    </source>
</evidence>
<accession>A0A0C1IYC0</accession>
<reference evidence="4 5" key="1">
    <citation type="submission" date="2014-11" db="EMBL/GenBank/DDBJ databases">
        <title>Genome sequence of Flavihumibacter solisilvae 3-3.</title>
        <authorList>
            <person name="Zhou G."/>
            <person name="Li M."/>
            <person name="Wang G."/>
        </authorList>
    </citation>
    <scope>NUCLEOTIDE SEQUENCE [LARGE SCALE GENOMIC DNA]</scope>
    <source>
        <strain evidence="4 5">3-3</strain>
    </source>
</reference>
<evidence type="ECO:0000313" key="4">
    <source>
        <dbReference type="EMBL" id="KIC95479.1"/>
    </source>
</evidence>
<sequence length="547" mass="60269">MTYVTKRLLPCILLTMLIATHGLCQNNPQFDSLLRKQLSVESPGGTAIVAKDGKIIYRKAFGKANLEVNADMDPGYVFRVGSITKQFTALAILKLAEQGKLSLADTVTQFIPDFPMQGFAITIEHLLTHTSGIKNLTGLGSFTAQAQRTDHSPAELVNLFKNEPLDFPPGTNFRYSNSGYILLGLIIEKVSGKKYADYISENFLQPLNMKNSSIDNSSTIISGRVSGYSKRNAVFSNTGYLSMTIPYAAGSLLTNVDDLLVWYEALASRKLLSEASLQKAQTSHQLGDGRQTGYGFGWETGNVQGSPAIKHAGRINGFVTYAVYLPVEKIFVAIFSNCDCTDNLEIPASKMAAIAMDKPYQYTRVDVTPKELEGYQGIYKSGNEEKKVSLEDGRLLYCNRGGTKSELIPIGKDKFFLENTLTTLEFARHANGQIVSTHVSSLGLPVTLTRTKEEIKRLAVVNVDDKTLSKYVGNYQFSPGPLFSIVKEGGKLYGQVGQDKKEILPYDRNKFFAREIDAMIIFNLDKNGNVVSLTKIQGGEMVAKRID</sequence>
<feature type="domain" description="Beta-lactamase-related" evidence="2">
    <location>
        <begin position="41"/>
        <end position="339"/>
    </location>
</feature>